<comment type="caution">
    <text evidence="1">The sequence shown here is derived from an EMBL/GenBank/DDBJ whole genome shotgun (WGS) entry which is preliminary data.</text>
</comment>
<dbReference type="Proteomes" id="UP000175829">
    <property type="component" value="Unassembled WGS sequence"/>
</dbReference>
<sequence>MATAAGHLGTALRAALRTAGAHRTALLGPGAAGTHRATLRTRTTGAAGTAVTTRAAGARGELRLTAGKLRRAAHALLLLGRDGLRSGYGGGHGSPALLLLPVLRFRRLAHAALLLLLVLSRRTRGRSQLGAQVLVLAQQPGQLGFDLVEEGIDLVLVIAFAQTDGRELLVPHVLGGQGHLFTST</sequence>
<evidence type="ECO:0000313" key="2">
    <source>
        <dbReference type="Proteomes" id="UP000175829"/>
    </source>
</evidence>
<protein>
    <submittedName>
        <fullName evidence="1">Uncharacterized protein</fullName>
    </submittedName>
</protein>
<reference evidence="1 2" key="1">
    <citation type="journal article" date="2016" name="Front. Microbiol.">
        <title>Comparative Genomics Analysis of Streptomyces Species Reveals Their Adaptation to the Marine Environment and Their Diversity at the Genomic Level.</title>
        <authorList>
            <person name="Tian X."/>
            <person name="Zhang Z."/>
            <person name="Yang T."/>
            <person name="Chen M."/>
            <person name="Li J."/>
            <person name="Chen F."/>
            <person name="Yang J."/>
            <person name="Li W."/>
            <person name="Zhang B."/>
            <person name="Zhang Z."/>
            <person name="Wu J."/>
            <person name="Zhang C."/>
            <person name="Long L."/>
            <person name="Xiao J."/>
        </authorList>
    </citation>
    <scope>NUCLEOTIDE SEQUENCE [LARGE SCALE GENOMIC DNA]</scope>
    <source>
        <strain evidence="1 2">SCSIO M10379</strain>
    </source>
</reference>
<name>A0A1E7KB36_9ACTN</name>
<proteinExistence type="predicted"/>
<dbReference type="EMBL" id="LJGV01000022">
    <property type="protein sequence ID" value="OEV01139.1"/>
    <property type="molecule type" value="Genomic_DNA"/>
</dbReference>
<dbReference type="AlphaFoldDB" id="A0A1E7KB36"/>
<organism evidence="1 2">
    <name type="scientific">Streptomyces qinglanensis</name>
    <dbReference type="NCBI Taxonomy" id="943816"/>
    <lineage>
        <taxon>Bacteria</taxon>
        <taxon>Bacillati</taxon>
        <taxon>Actinomycetota</taxon>
        <taxon>Actinomycetes</taxon>
        <taxon>Kitasatosporales</taxon>
        <taxon>Streptomycetaceae</taxon>
        <taxon>Streptomyces</taxon>
    </lineage>
</organism>
<accession>A0A1E7KB36</accession>
<gene>
    <name evidence="1" type="ORF">AN217_10275</name>
</gene>
<evidence type="ECO:0000313" key="1">
    <source>
        <dbReference type="EMBL" id="OEV01139.1"/>
    </source>
</evidence>